<proteinExistence type="inferred from homology"/>
<feature type="domain" description="Prenylcysteine lyase" evidence="18">
    <location>
        <begin position="124"/>
        <end position="487"/>
    </location>
</feature>
<evidence type="ECO:0000256" key="3">
    <source>
        <dbReference type="ARBA" id="ARBA00009967"/>
    </source>
</evidence>
<comment type="similarity">
    <text evidence="3 16">Belongs to the prenylcysteine oxidase family.</text>
</comment>
<dbReference type="OMA" id="SIGIWDG"/>
<evidence type="ECO:0000313" key="19">
    <source>
        <dbReference type="Ensembl" id="ENSCMIP00000013218.1"/>
    </source>
</evidence>
<dbReference type="PIRSF" id="PIRSF036292">
    <property type="entry name" value="Prenylcysteine_oxidase"/>
    <property type="match status" value="1"/>
</dbReference>
<reference evidence="20" key="2">
    <citation type="journal article" date="2007" name="PLoS Biol.">
        <title>Survey sequencing and comparative analysis of the elephant shark (Callorhinchus milii) genome.</title>
        <authorList>
            <person name="Venkatesh B."/>
            <person name="Kirkness E.F."/>
            <person name="Loh Y.H."/>
            <person name="Halpern A.L."/>
            <person name="Lee A.P."/>
            <person name="Johnson J."/>
            <person name="Dandona N."/>
            <person name="Viswanathan L.D."/>
            <person name="Tay A."/>
            <person name="Venter J.C."/>
            <person name="Strausberg R.L."/>
            <person name="Brenner S."/>
        </authorList>
    </citation>
    <scope>NUCLEOTIDE SEQUENCE [LARGE SCALE GENOMIC DNA]</scope>
</reference>
<evidence type="ECO:0000256" key="15">
    <source>
        <dbReference type="ARBA" id="ARBA00049343"/>
    </source>
</evidence>
<evidence type="ECO:0000256" key="7">
    <source>
        <dbReference type="ARBA" id="ARBA00023002"/>
    </source>
</evidence>
<evidence type="ECO:0000256" key="1">
    <source>
        <dbReference type="ARBA" id="ARBA00001974"/>
    </source>
</evidence>
<keyword evidence="5 17" id="KW-0732">Signal</keyword>
<gene>
    <name evidence="19" type="primary">pcyox1</name>
</gene>
<comment type="catalytic activity">
    <reaction evidence="14">
        <text>an S-polyprenyl-L-cysteine + O2 + H2O = a polyprenal + L-cysteine + H2O2</text>
        <dbReference type="Rhea" id="RHEA:53892"/>
        <dbReference type="Rhea" id="RHEA-COMP:13675"/>
        <dbReference type="Rhea" id="RHEA-COMP:13676"/>
        <dbReference type="ChEBI" id="CHEBI:15377"/>
        <dbReference type="ChEBI" id="CHEBI:15379"/>
        <dbReference type="ChEBI" id="CHEBI:16240"/>
        <dbReference type="ChEBI" id="CHEBI:35235"/>
        <dbReference type="ChEBI" id="CHEBI:137934"/>
        <dbReference type="ChEBI" id="CHEBI:137935"/>
        <dbReference type="EC" id="1.8.3.5"/>
    </reaction>
    <physiologicalReaction direction="left-to-right" evidence="14">
        <dbReference type="Rhea" id="RHEA:53893"/>
    </physiologicalReaction>
</comment>
<evidence type="ECO:0000313" key="20">
    <source>
        <dbReference type="Proteomes" id="UP000314986"/>
    </source>
</evidence>
<dbReference type="GO" id="GO:0001735">
    <property type="term" value="F:prenylcysteine oxidase activity"/>
    <property type="evidence" value="ECO:0007669"/>
    <property type="project" value="UniProtKB-UniRule"/>
</dbReference>
<keyword evidence="7 16" id="KW-0560">Oxidoreductase</keyword>
<reference evidence="19" key="4">
    <citation type="submission" date="2025-08" db="UniProtKB">
        <authorList>
            <consortium name="Ensembl"/>
        </authorList>
    </citation>
    <scope>IDENTIFICATION</scope>
</reference>
<comment type="function">
    <text evidence="12">Prenylcysteine oxidase that cleaves the thioether bond of prenyl-L-cysteines, such as farnesylcysteine and geranylgeranylcysteine. Only active against free prenylcysteines and not prenylcysteine residues within prenylated proteins or peptides. Involved in the final step in the degradation of prenylated proteins, by degrading prenylcysteines after the protein has been degraded.</text>
</comment>
<dbReference type="PANTHER" id="PTHR15944">
    <property type="entry name" value="FARNESYLCYSTEINE LYASE"/>
    <property type="match status" value="1"/>
</dbReference>
<evidence type="ECO:0000256" key="16">
    <source>
        <dbReference type="PIRNR" id="PIRNR036292"/>
    </source>
</evidence>
<dbReference type="STRING" id="7868.ENSCMIP00000013218"/>
<organism evidence="19 20">
    <name type="scientific">Callorhinchus milii</name>
    <name type="common">Ghost shark</name>
    <dbReference type="NCBI Taxonomy" id="7868"/>
    <lineage>
        <taxon>Eukaryota</taxon>
        <taxon>Metazoa</taxon>
        <taxon>Chordata</taxon>
        <taxon>Craniata</taxon>
        <taxon>Vertebrata</taxon>
        <taxon>Chondrichthyes</taxon>
        <taxon>Holocephali</taxon>
        <taxon>Chimaeriformes</taxon>
        <taxon>Callorhinchidae</taxon>
        <taxon>Callorhinchus</taxon>
    </lineage>
</organism>
<name>A0A4W3H8N1_CALMI</name>
<dbReference type="InterPro" id="IPR010795">
    <property type="entry name" value="Prenylcys_lyase"/>
</dbReference>
<reference evidence="19" key="5">
    <citation type="submission" date="2025-09" db="UniProtKB">
        <authorList>
            <consortium name="Ensembl"/>
        </authorList>
    </citation>
    <scope>IDENTIFICATION</scope>
</reference>
<feature type="chain" id="PRO_5021286381" description="Prenylcysteine oxidase 1" evidence="17">
    <location>
        <begin position="22"/>
        <end position="498"/>
    </location>
</feature>
<dbReference type="InterPro" id="IPR036188">
    <property type="entry name" value="FAD/NAD-bd_sf"/>
</dbReference>
<comment type="subcellular location">
    <subcellularLocation>
        <location evidence="2">Lysosome</location>
    </subcellularLocation>
</comment>
<keyword evidence="9" id="KW-0458">Lysosome</keyword>
<dbReference type="GO" id="GO:0030328">
    <property type="term" value="P:prenylcysteine catabolic process"/>
    <property type="evidence" value="ECO:0007669"/>
    <property type="project" value="UniProtKB-UniRule"/>
</dbReference>
<keyword evidence="6 16" id="KW-0274">FAD</keyword>
<dbReference type="GO" id="GO:0030327">
    <property type="term" value="P:prenylated protein catabolic process"/>
    <property type="evidence" value="ECO:0007669"/>
    <property type="project" value="TreeGrafter"/>
</dbReference>
<dbReference type="RefSeq" id="XP_007909165.1">
    <property type="nucleotide sequence ID" value="XM_007910974.2"/>
</dbReference>
<evidence type="ECO:0000256" key="10">
    <source>
        <dbReference type="ARBA" id="ARBA00039077"/>
    </source>
</evidence>
<protein>
    <recommendedName>
        <fullName evidence="11">Prenylcysteine oxidase 1</fullName>
        <ecNumber evidence="10">1.8.3.5</ecNumber>
    </recommendedName>
</protein>
<evidence type="ECO:0000256" key="17">
    <source>
        <dbReference type="SAM" id="SignalP"/>
    </source>
</evidence>
<keyword evidence="4 16" id="KW-0285">Flavoprotein</keyword>
<evidence type="ECO:0000256" key="14">
    <source>
        <dbReference type="ARBA" id="ARBA00048495"/>
    </source>
</evidence>
<dbReference type="InterPro" id="IPR017046">
    <property type="entry name" value="Prenylcysteine_Oxase1"/>
</dbReference>
<comment type="cofactor">
    <cofactor evidence="1 16">
        <name>FAD</name>
        <dbReference type="ChEBI" id="CHEBI:57692"/>
    </cofactor>
</comment>
<evidence type="ECO:0000256" key="4">
    <source>
        <dbReference type="ARBA" id="ARBA00022630"/>
    </source>
</evidence>
<evidence type="ECO:0000256" key="9">
    <source>
        <dbReference type="ARBA" id="ARBA00023228"/>
    </source>
</evidence>
<evidence type="ECO:0000256" key="5">
    <source>
        <dbReference type="ARBA" id="ARBA00022729"/>
    </source>
</evidence>
<comment type="catalytic activity">
    <reaction evidence="15">
        <text>[(2E,6E,10E)-geranylgeranyl]-L-cysteine + O2 + H2O = (2E,6E,10E)-geranylgeranial + L-cysteine + H2O2</text>
        <dbReference type="Rhea" id="RHEA:70407"/>
        <dbReference type="ChEBI" id="CHEBI:15377"/>
        <dbReference type="ChEBI" id="CHEBI:15379"/>
        <dbReference type="ChEBI" id="CHEBI:16240"/>
        <dbReference type="ChEBI" id="CHEBI:35235"/>
        <dbReference type="ChEBI" id="CHEBI:189549"/>
        <dbReference type="ChEBI" id="CHEBI:189554"/>
        <dbReference type="EC" id="1.8.3.5"/>
    </reaction>
    <physiologicalReaction direction="left-to-right" evidence="15">
        <dbReference type="Rhea" id="RHEA:70408"/>
    </physiologicalReaction>
</comment>
<dbReference type="Proteomes" id="UP000314986">
    <property type="component" value="Unassembled WGS sequence"/>
</dbReference>
<reference evidence="20" key="1">
    <citation type="journal article" date="2006" name="Science">
        <title>Ancient noncoding elements conserved in the human genome.</title>
        <authorList>
            <person name="Venkatesh B."/>
            <person name="Kirkness E.F."/>
            <person name="Loh Y.H."/>
            <person name="Halpern A.L."/>
            <person name="Lee A.P."/>
            <person name="Johnson J."/>
            <person name="Dandona N."/>
            <person name="Viswanathan L.D."/>
            <person name="Tay A."/>
            <person name="Venter J.C."/>
            <person name="Strausberg R.L."/>
            <person name="Brenner S."/>
        </authorList>
    </citation>
    <scope>NUCLEOTIDE SEQUENCE [LARGE SCALE GENOMIC DNA]</scope>
</reference>
<dbReference type="SUPFAM" id="SSF51905">
    <property type="entry name" value="FAD/NAD(P)-binding domain"/>
    <property type="match status" value="1"/>
</dbReference>
<dbReference type="Ensembl" id="ENSCMIT00000013510.1">
    <property type="protein sequence ID" value="ENSCMIP00000013218.1"/>
    <property type="gene ID" value="ENSCMIG00000006658.1"/>
</dbReference>
<comment type="catalytic activity">
    <reaction evidence="13">
        <text>S-(2E,6E)-farnesyl-L-cysteine + O2 + H2O = (2E,6E)-farnesal + L-cysteine + H2O2</text>
        <dbReference type="Rhea" id="RHEA:30231"/>
        <dbReference type="ChEBI" id="CHEBI:15377"/>
        <dbReference type="ChEBI" id="CHEBI:15379"/>
        <dbReference type="ChEBI" id="CHEBI:15894"/>
        <dbReference type="ChEBI" id="CHEBI:16240"/>
        <dbReference type="ChEBI" id="CHEBI:35235"/>
        <dbReference type="ChEBI" id="CHEBI:62141"/>
        <dbReference type="EC" id="1.8.3.5"/>
    </reaction>
    <physiologicalReaction direction="left-to-right" evidence="13">
        <dbReference type="Rhea" id="RHEA:30232"/>
    </physiologicalReaction>
</comment>
<dbReference type="Pfam" id="PF13450">
    <property type="entry name" value="NAD_binding_8"/>
    <property type="match status" value="1"/>
</dbReference>
<evidence type="ECO:0000256" key="8">
    <source>
        <dbReference type="ARBA" id="ARBA00023180"/>
    </source>
</evidence>
<dbReference type="InParanoid" id="A0A4W3H8N1"/>
<sequence length="498" mass="55768">MGRVCDLKWFLLSAVCLSGRCSPGAPAPPPGNIAIIGAGIGGASAAYFMRQQFGKEVNIDVYESEKVGGRLATASLGGREYETGGSVIHSLNLHMKDFVKVLGLKEHSGQDELLAVYDGSQFVFEQSDWYIINFLKMVWYYGFNFLRVQMWVEGILDRFMRIYRYQSHGYSFTTVEKLLEALGGAEFAGMTNQSIDEALQKAGISQKFINEMVIPVMRVNYGQTVNINAFVGAVSLTGSDSDLWAVEGGNKRVCSGLLYSAKAHVITGKVTSVGFKNRPQRNGKVSMFYEVNYETELGTDYSMYDVVVIAVPLRSGKPNITFQDFSLPGKNLLGQYQQTVSTLIHGRLNTSYFGYPDPRYFRSTTILTMEYADGFFLSVSASNPVELPTQMPTQARVWKVFSPEPLTKDQLGQLFTSYTTVHETKWSAYPRYSSRVAIPPIILHNHVYYLNAIEWAASAMEMSAISAKNIALLSFHRWYQRLDRIDQDGLQQKLKSEL</sequence>
<dbReference type="GO" id="GO:0005764">
    <property type="term" value="C:lysosome"/>
    <property type="evidence" value="ECO:0007669"/>
    <property type="project" value="UniProtKB-SubCell"/>
</dbReference>
<evidence type="ECO:0000256" key="11">
    <source>
        <dbReference type="ARBA" id="ARBA00040608"/>
    </source>
</evidence>
<evidence type="ECO:0000256" key="6">
    <source>
        <dbReference type="ARBA" id="ARBA00022827"/>
    </source>
</evidence>
<dbReference type="GeneTree" id="ENSGT00390000011206"/>
<dbReference type="Gene3D" id="3.50.50.60">
    <property type="entry name" value="FAD/NAD(P)-binding domain"/>
    <property type="match status" value="1"/>
</dbReference>
<dbReference type="FunFam" id="3.50.50.60:FF:000081">
    <property type="entry name" value="prenylcysteine oxidase 1"/>
    <property type="match status" value="1"/>
</dbReference>
<dbReference type="OrthoDB" id="437369at2759"/>
<feature type="signal peptide" evidence="17">
    <location>
        <begin position="1"/>
        <end position="21"/>
    </location>
</feature>
<dbReference type="Pfam" id="PF07156">
    <property type="entry name" value="Prenylcys_lyase"/>
    <property type="match status" value="1"/>
</dbReference>
<dbReference type="KEGG" id="cmk:103190257"/>
<evidence type="ECO:0000259" key="18">
    <source>
        <dbReference type="Pfam" id="PF07156"/>
    </source>
</evidence>
<evidence type="ECO:0000256" key="2">
    <source>
        <dbReference type="ARBA" id="ARBA00004371"/>
    </source>
</evidence>
<keyword evidence="8" id="KW-0325">Glycoprotein</keyword>
<dbReference type="PANTHER" id="PTHR15944:SF3">
    <property type="entry name" value="PRENYLCYSTEINE OXIDASE 1"/>
    <property type="match status" value="1"/>
</dbReference>
<keyword evidence="20" id="KW-1185">Reference proteome</keyword>
<accession>A0A4W3H8N1</accession>
<dbReference type="AlphaFoldDB" id="A0A4W3H8N1"/>
<evidence type="ECO:0000256" key="12">
    <source>
        <dbReference type="ARBA" id="ARBA00045287"/>
    </source>
</evidence>
<reference evidence="20" key="3">
    <citation type="journal article" date="2014" name="Nature">
        <title>Elephant shark genome provides unique insights into gnathostome evolution.</title>
        <authorList>
            <consortium name="International Elephant Shark Genome Sequencing Consortium"/>
            <person name="Venkatesh B."/>
            <person name="Lee A.P."/>
            <person name="Ravi V."/>
            <person name="Maurya A.K."/>
            <person name="Lian M.M."/>
            <person name="Swann J.B."/>
            <person name="Ohta Y."/>
            <person name="Flajnik M.F."/>
            <person name="Sutoh Y."/>
            <person name="Kasahara M."/>
            <person name="Hoon S."/>
            <person name="Gangu V."/>
            <person name="Roy S.W."/>
            <person name="Irimia M."/>
            <person name="Korzh V."/>
            <person name="Kondrychyn I."/>
            <person name="Lim Z.W."/>
            <person name="Tay B.H."/>
            <person name="Tohari S."/>
            <person name="Kong K.W."/>
            <person name="Ho S."/>
            <person name="Lorente-Galdos B."/>
            <person name="Quilez J."/>
            <person name="Marques-Bonet T."/>
            <person name="Raney B.J."/>
            <person name="Ingham P.W."/>
            <person name="Tay A."/>
            <person name="Hillier L.W."/>
            <person name="Minx P."/>
            <person name="Boehm T."/>
            <person name="Wilson R.K."/>
            <person name="Brenner S."/>
            <person name="Warren W.C."/>
        </authorList>
    </citation>
    <scope>NUCLEOTIDE SEQUENCE [LARGE SCALE GENOMIC DNA]</scope>
</reference>
<dbReference type="GeneID" id="103190257"/>
<dbReference type="CTD" id="51449"/>
<dbReference type="EC" id="1.8.3.5" evidence="10"/>
<evidence type="ECO:0000256" key="13">
    <source>
        <dbReference type="ARBA" id="ARBA00047616"/>
    </source>
</evidence>